<gene>
    <name evidence="5" type="ORF">AMATHDRAFT_60706</name>
</gene>
<proteinExistence type="predicted"/>
<evidence type="ECO:0000256" key="1">
    <source>
        <dbReference type="ARBA" id="ARBA00022884"/>
    </source>
</evidence>
<keyword evidence="1 2" id="KW-0694">RNA-binding</keyword>
<dbReference type="Pfam" id="PF00076">
    <property type="entry name" value="RRM_1"/>
    <property type="match status" value="2"/>
</dbReference>
<dbReference type="CDD" id="cd00590">
    <property type="entry name" value="RRM_SF"/>
    <property type="match status" value="3"/>
</dbReference>
<dbReference type="InterPro" id="IPR035979">
    <property type="entry name" value="RBD_domain_sf"/>
</dbReference>
<feature type="compositionally biased region" description="Polar residues" evidence="3">
    <location>
        <begin position="208"/>
        <end position="219"/>
    </location>
</feature>
<dbReference type="InterPro" id="IPR012677">
    <property type="entry name" value="Nucleotide-bd_a/b_plait_sf"/>
</dbReference>
<sequence>MRQNSFPKFRHLINSVKIHNISSRASKREIVALFNTLIGEVCSSREIKDRAGYGLEITFCSQDAATKALCMSGYTISGTPLKVTPITPHDGDSPDRSQKDDRRNLYVLGLPFSLTKAELFNMFSCYGIVTHCVILATVDNSSRRRGFVVMSSHEEAKRAMTTLTSTQLKGHALDISWAVVQRSQGFLDGGDRSMALDSKSSSQVNFRRNNSVFHSTESPNTSVDSNDLDLSSLAPSSNPTPTLLVFNLPTLLFSQPQDLRPLFYPFGPIKKLEVLEHSSTGSVSVIVDYANTAAAREAKDTLNGQCYANFRVGACYLRSALPTSHPHMPQTLRPNHCGLKNNAALIPCYEHFLPQGLTGQYYDTESPQIPSAPIDTVQPNIHAIHHAPAYHQPANDCSRCSSASSREAKKQNCHVPLQISSSDSQNRWNSDTAISERLVLNQLRLNNHRQSH</sequence>
<dbReference type="STRING" id="703135.A0A2A9NHZ3"/>
<feature type="domain" description="RRM" evidence="4">
    <location>
        <begin position="103"/>
        <end position="180"/>
    </location>
</feature>
<protein>
    <recommendedName>
        <fullName evidence="4">RRM domain-containing protein</fullName>
    </recommendedName>
</protein>
<accession>A0A2A9NHZ3</accession>
<dbReference type="Gene3D" id="3.30.70.330">
    <property type="match status" value="3"/>
</dbReference>
<dbReference type="PANTHER" id="PTHR48025">
    <property type="entry name" value="OS02G0815200 PROTEIN"/>
    <property type="match status" value="1"/>
</dbReference>
<evidence type="ECO:0000313" key="6">
    <source>
        <dbReference type="Proteomes" id="UP000242287"/>
    </source>
</evidence>
<keyword evidence="6" id="KW-1185">Reference proteome</keyword>
<dbReference type="SMART" id="SM00360">
    <property type="entry name" value="RRM"/>
    <property type="match status" value="3"/>
</dbReference>
<dbReference type="PROSITE" id="PS50102">
    <property type="entry name" value="RRM"/>
    <property type="match status" value="3"/>
</dbReference>
<dbReference type="GO" id="GO:0003729">
    <property type="term" value="F:mRNA binding"/>
    <property type="evidence" value="ECO:0007669"/>
    <property type="project" value="TreeGrafter"/>
</dbReference>
<dbReference type="InterPro" id="IPR000504">
    <property type="entry name" value="RRM_dom"/>
</dbReference>
<dbReference type="SUPFAM" id="SSF54928">
    <property type="entry name" value="RNA-binding domain, RBD"/>
    <property type="match status" value="2"/>
</dbReference>
<reference evidence="5 6" key="1">
    <citation type="submission" date="2014-02" db="EMBL/GenBank/DDBJ databases">
        <title>Transposable element dynamics among asymbiotic and ectomycorrhizal Amanita fungi.</title>
        <authorList>
            <consortium name="DOE Joint Genome Institute"/>
            <person name="Hess J."/>
            <person name="Skrede I."/>
            <person name="Wolfe B."/>
            <person name="LaButti K."/>
            <person name="Ohm R.A."/>
            <person name="Grigoriev I.V."/>
            <person name="Pringle A."/>
        </authorList>
    </citation>
    <scope>NUCLEOTIDE SEQUENCE [LARGE SCALE GENOMIC DNA]</scope>
    <source>
        <strain evidence="5 6">SKay4041</strain>
    </source>
</reference>
<dbReference type="InterPro" id="IPR050502">
    <property type="entry name" value="Euk_RNA-bind_prot"/>
</dbReference>
<evidence type="ECO:0000256" key="2">
    <source>
        <dbReference type="PROSITE-ProRule" id="PRU00176"/>
    </source>
</evidence>
<evidence type="ECO:0000259" key="4">
    <source>
        <dbReference type="PROSITE" id="PS50102"/>
    </source>
</evidence>
<dbReference type="GO" id="GO:0005634">
    <property type="term" value="C:nucleus"/>
    <property type="evidence" value="ECO:0007669"/>
    <property type="project" value="TreeGrafter"/>
</dbReference>
<organism evidence="5 6">
    <name type="scientific">Amanita thiersii Skay4041</name>
    <dbReference type="NCBI Taxonomy" id="703135"/>
    <lineage>
        <taxon>Eukaryota</taxon>
        <taxon>Fungi</taxon>
        <taxon>Dikarya</taxon>
        <taxon>Basidiomycota</taxon>
        <taxon>Agaricomycotina</taxon>
        <taxon>Agaricomycetes</taxon>
        <taxon>Agaricomycetidae</taxon>
        <taxon>Agaricales</taxon>
        <taxon>Pluteineae</taxon>
        <taxon>Amanitaceae</taxon>
        <taxon>Amanita</taxon>
    </lineage>
</organism>
<name>A0A2A9NHZ3_9AGAR</name>
<dbReference type="Proteomes" id="UP000242287">
    <property type="component" value="Unassembled WGS sequence"/>
</dbReference>
<feature type="domain" description="RRM" evidence="4">
    <location>
        <begin position="241"/>
        <end position="319"/>
    </location>
</feature>
<dbReference type="PANTHER" id="PTHR48025:SF1">
    <property type="entry name" value="RRM DOMAIN-CONTAINING PROTEIN"/>
    <property type="match status" value="1"/>
</dbReference>
<dbReference type="AlphaFoldDB" id="A0A2A9NHZ3"/>
<dbReference type="OrthoDB" id="6159137at2759"/>
<feature type="compositionally biased region" description="Low complexity" evidence="3">
    <location>
        <begin position="220"/>
        <end position="232"/>
    </location>
</feature>
<feature type="domain" description="RRM" evidence="4">
    <location>
        <begin position="14"/>
        <end position="88"/>
    </location>
</feature>
<evidence type="ECO:0000313" key="5">
    <source>
        <dbReference type="EMBL" id="PFH50605.1"/>
    </source>
</evidence>
<evidence type="ECO:0000256" key="3">
    <source>
        <dbReference type="SAM" id="MobiDB-lite"/>
    </source>
</evidence>
<feature type="region of interest" description="Disordered" evidence="3">
    <location>
        <begin position="208"/>
        <end position="232"/>
    </location>
</feature>
<dbReference type="EMBL" id="KZ302000">
    <property type="protein sequence ID" value="PFH50605.1"/>
    <property type="molecule type" value="Genomic_DNA"/>
</dbReference>